<sequence length="151" mass="16613">MRFISTKVHGVLDYLVGAALIGIPWLLGFTIDSPETWVPVALGGSTLFYSLLTNYEPGLIKLLPMPVHLIIDFLSGVLLAASPWLFEFADHLYIPHVAFGASEIIITLLTRTVPGKKSSANQKVKEGDDSTLRKSPWVTKEQRGPWVTPAK</sequence>
<feature type="region of interest" description="Disordered" evidence="1">
    <location>
        <begin position="117"/>
        <end position="151"/>
    </location>
</feature>
<evidence type="ECO:0000259" key="3">
    <source>
        <dbReference type="Pfam" id="PF03779"/>
    </source>
</evidence>
<dbReference type="InterPro" id="IPR005530">
    <property type="entry name" value="SPW"/>
</dbReference>
<proteinExistence type="predicted"/>
<dbReference type="AlphaFoldDB" id="A0A1T5M219"/>
<evidence type="ECO:0000313" key="5">
    <source>
        <dbReference type="Proteomes" id="UP000190961"/>
    </source>
</evidence>
<reference evidence="4 5" key="1">
    <citation type="submission" date="2017-02" db="EMBL/GenBank/DDBJ databases">
        <authorList>
            <person name="Peterson S.W."/>
        </authorList>
    </citation>
    <scope>NUCLEOTIDE SEQUENCE [LARGE SCALE GENOMIC DNA]</scope>
    <source>
        <strain evidence="4 5">DSM 25262</strain>
    </source>
</reference>
<keyword evidence="2" id="KW-1133">Transmembrane helix</keyword>
<dbReference type="Proteomes" id="UP000190961">
    <property type="component" value="Unassembled WGS sequence"/>
</dbReference>
<evidence type="ECO:0000313" key="4">
    <source>
        <dbReference type="EMBL" id="SKC82302.1"/>
    </source>
</evidence>
<organism evidence="4 5">
    <name type="scientific">Ohtaekwangia koreensis</name>
    <dbReference type="NCBI Taxonomy" id="688867"/>
    <lineage>
        <taxon>Bacteria</taxon>
        <taxon>Pseudomonadati</taxon>
        <taxon>Bacteroidota</taxon>
        <taxon>Cytophagia</taxon>
        <taxon>Cytophagales</taxon>
        <taxon>Fulvivirgaceae</taxon>
        <taxon>Ohtaekwangia</taxon>
    </lineage>
</organism>
<feature type="compositionally biased region" description="Basic and acidic residues" evidence="1">
    <location>
        <begin position="123"/>
        <end position="132"/>
    </location>
</feature>
<dbReference type="Pfam" id="PF03779">
    <property type="entry name" value="SPW"/>
    <property type="match status" value="1"/>
</dbReference>
<protein>
    <recommendedName>
        <fullName evidence="3">SPW repeat-containing integral membrane domain-containing protein</fullName>
    </recommendedName>
</protein>
<feature type="transmembrane region" description="Helical" evidence="2">
    <location>
        <begin position="67"/>
        <end position="86"/>
    </location>
</feature>
<dbReference type="RefSeq" id="WP_185145740.1">
    <property type="nucleotide sequence ID" value="NZ_FUZU01000003.1"/>
</dbReference>
<dbReference type="STRING" id="688867.SAMN05660236_4140"/>
<evidence type="ECO:0000256" key="2">
    <source>
        <dbReference type="SAM" id="Phobius"/>
    </source>
</evidence>
<feature type="transmembrane region" description="Helical" evidence="2">
    <location>
        <begin position="12"/>
        <end position="31"/>
    </location>
</feature>
<name>A0A1T5M219_9BACT</name>
<feature type="domain" description="SPW repeat-containing integral membrane" evidence="3">
    <location>
        <begin position="9"/>
        <end position="106"/>
    </location>
</feature>
<keyword evidence="5" id="KW-1185">Reference proteome</keyword>
<gene>
    <name evidence="4" type="ORF">SAMN05660236_4140</name>
</gene>
<evidence type="ECO:0000256" key="1">
    <source>
        <dbReference type="SAM" id="MobiDB-lite"/>
    </source>
</evidence>
<keyword evidence="2" id="KW-0472">Membrane</keyword>
<keyword evidence="2" id="KW-0812">Transmembrane</keyword>
<feature type="transmembrane region" description="Helical" evidence="2">
    <location>
        <begin position="92"/>
        <end position="113"/>
    </location>
</feature>
<feature type="transmembrane region" description="Helical" evidence="2">
    <location>
        <begin position="37"/>
        <end position="55"/>
    </location>
</feature>
<dbReference type="EMBL" id="FUZU01000003">
    <property type="protein sequence ID" value="SKC82302.1"/>
    <property type="molecule type" value="Genomic_DNA"/>
</dbReference>
<accession>A0A1T5M219</accession>